<comment type="caution">
    <text evidence="1">The sequence shown here is derived from an EMBL/GenBank/DDBJ whole genome shotgun (WGS) entry which is preliminary data.</text>
</comment>
<gene>
    <name evidence="1" type="ORF">GNP35_02020</name>
</gene>
<dbReference type="AlphaFoldDB" id="A0A6N8F7J8"/>
<reference evidence="1 2" key="1">
    <citation type="submission" date="2019-11" db="EMBL/GenBank/DDBJ databases">
        <title>P. haliotis isolates from Z. marina roots.</title>
        <authorList>
            <person name="Cohen M."/>
            <person name="Jospin G."/>
            <person name="Eisen J.A."/>
            <person name="Coil D.A."/>
        </authorList>
    </citation>
    <scope>NUCLEOTIDE SEQUENCE [LARGE SCALE GENOMIC DNA]</scope>
    <source>
        <strain evidence="1 2">UCD-MCMsp1aY</strain>
    </source>
</reference>
<protein>
    <submittedName>
        <fullName evidence="1">Uncharacterized protein</fullName>
    </submittedName>
</protein>
<evidence type="ECO:0000313" key="2">
    <source>
        <dbReference type="Proteomes" id="UP000439994"/>
    </source>
</evidence>
<proteinExistence type="predicted"/>
<keyword evidence="2" id="KW-1185">Reference proteome</keyword>
<name>A0A6N8F7J8_9GAMM</name>
<dbReference type="OrthoDB" id="7054482at2"/>
<dbReference type="RefSeq" id="WP_155694051.1">
    <property type="nucleotide sequence ID" value="NZ_WOCD01000001.1"/>
</dbReference>
<evidence type="ECO:0000313" key="1">
    <source>
        <dbReference type="EMBL" id="MUH71379.1"/>
    </source>
</evidence>
<sequence>MANSHKLYTEILVTRQFSARDKGGSWLKEIEEIASKNNSIIYPVKDDSDALRVLNRKGGVIYAASESNLGAHSPTHNILKIAPSSFTTTTLQHGFECVGFLQSKQHDIAHGTNVEFAADTVCGWFPEEKMKSMLDSQKDKLIVTGPTLALQNTATEIDNEIPKDIGLICENLHSVRLSSSGDLKADFMDMFEGFCNRISEQKVVLRPHPGGQYVLKNKVKLPSNVTLVNSPTYKVGMSRFAYGVSAPSSVIIDMLLAKIPVAVWRDSEAVMDADNFAGLTEVRSIDDWVKFL</sequence>
<dbReference type="EMBL" id="WOCD01000001">
    <property type="protein sequence ID" value="MUH71379.1"/>
    <property type="molecule type" value="Genomic_DNA"/>
</dbReference>
<accession>A0A6N8F7J8</accession>
<organism evidence="1 2">
    <name type="scientific">Psychrosphaera haliotis</name>
    <dbReference type="NCBI Taxonomy" id="555083"/>
    <lineage>
        <taxon>Bacteria</taxon>
        <taxon>Pseudomonadati</taxon>
        <taxon>Pseudomonadota</taxon>
        <taxon>Gammaproteobacteria</taxon>
        <taxon>Alteromonadales</taxon>
        <taxon>Pseudoalteromonadaceae</taxon>
        <taxon>Psychrosphaera</taxon>
    </lineage>
</organism>
<dbReference type="Proteomes" id="UP000439994">
    <property type="component" value="Unassembled WGS sequence"/>
</dbReference>